<reference evidence="5" key="1">
    <citation type="submission" date="2022-12" db="EMBL/GenBank/DDBJ databases">
        <authorList>
            <person name="Petersen C."/>
        </authorList>
    </citation>
    <scope>NUCLEOTIDE SEQUENCE</scope>
    <source>
        <strain evidence="5">IBT 35673</strain>
    </source>
</reference>
<dbReference type="PANTHER" id="PTHR44019:SF8">
    <property type="entry name" value="POC1 CENTRIOLAR PROTEIN HOMOLOG"/>
    <property type="match status" value="1"/>
</dbReference>
<dbReference type="InterPro" id="IPR027417">
    <property type="entry name" value="P-loop_NTPase"/>
</dbReference>
<dbReference type="SUPFAM" id="SSF50978">
    <property type="entry name" value="WD40 repeat-like"/>
    <property type="match status" value="2"/>
</dbReference>
<dbReference type="FunFam" id="2.130.10.10:FF:000228">
    <property type="entry name" value="COMPASS-like H3K4 histone methylase component WDR5A"/>
    <property type="match status" value="1"/>
</dbReference>
<organism evidence="5 6">
    <name type="scientific">Penicillium brevicompactum</name>
    <dbReference type="NCBI Taxonomy" id="5074"/>
    <lineage>
        <taxon>Eukaryota</taxon>
        <taxon>Fungi</taxon>
        <taxon>Dikarya</taxon>
        <taxon>Ascomycota</taxon>
        <taxon>Pezizomycotina</taxon>
        <taxon>Eurotiomycetes</taxon>
        <taxon>Eurotiomycetidae</taxon>
        <taxon>Eurotiales</taxon>
        <taxon>Aspergillaceae</taxon>
        <taxon>Penicillium</taxon>
    </lineage>
</organism>
<name>A0A9W9QGA6_PENBR</name>
<accession>A0A9W9QGA6</accession>
<dbReference type="InterPro" id="IPR007111">
    <property type="entry name" value="NACHT_NTPase"/>
</dbReference>
<dbReference type="PROSITE" id="PS50294">
    <property type="entry name" value="WD_REPEATS_REGION"/>
    <property type="match status" value="11"/>
</dbReference>
<dbReference type="PROSITE" id="PS50837">
    <property type="entry name" value="NACHT"/>
    <property type="match status" value="1"/>
</dbReference>
<dbReference type="InterPro" id="IPR056884">
    <property type="entry name" value="NPHP3-like_N"/>
</dbReference>
<dbReference type="InterPro" id="IPR036322">
    <property type="entry name" value="WD40_repeat_dom_sf"/>
</dbReference>
<reference evidence="5" key="2">
    <citation type="journal article" date="2023" name="IMA Fungus">
        <title>Comparative genomic study of the Penicillium genus elucidates a diverse pangenome and 15 lateral gene transfer events.</title>
        <authorList>
            <person name="Petersen C."/>
            <person name="Sorensen T."/>
            <person name="Nielsen M.R."/>
            <person name="Sondergaard T.E."/>
            <person name="Sorensen J.L."/>
            <person name="Fitzpatrick D.A."/>
            <person name="Frisvad J.C."/>
            <person name="Nielsen K.L."/>
        </authorList>
    </citation>
    <scope>NUCLEOTIDE SEQUENCE</scope>
    <source>
        <strain evidence="5">IBT 35673</strain>
    </source>
</reference>
<dbReference type="SMART" id="SM00320">
    <property type="entry name" value="WD40"/>
    <property type="match status" value="13"/>
</dbReference>
<feature type="repeat" description="WD" evidence="3">
    <location>
        <begin position="801"/>
        <end position="842"/>
    </location>
</feature>
<evidence type="ECO:0000313" key="6">
    <source>
        <dbReference type="Proteomes" id="UP001147695"/>
    </source>
</evidence>
<feature type="repeat" description="WD" evidence="3">
    <location>
        <begin position="674"/>
        <end position="715"/>
    </location>
</feature>
<dbReference type="InterPro" id="IPR015943">
    <property type="entry name" value="WD40/YVTN_repeat-like_dom_sf"/>
</dbReference>
<dbReference type="AlphaFoldDB" id="A0A9W9QGA6"/>
<feature type="repeat" description="WD" evidence="3">
    <location>
        <begin position="1093"/>
        <end position="1134"/>
    </location>
</feature>
<feature type="domain" description="NACHT" evidence="4">
    <location>
        <begin position="54"/>
        <end position="193"/>
    </location>
</feature>
<dbReference type="CDD" id="cd00200">
    <property type="entry name" value="WD40"/>
    <property type="match status" value="2"/>
</dbReference>
<dbReference type="InterPro" id="IPR050505">
    <property type="entry name" value="WDR55/POC1"/>
</dbReference>
<dbReference type="EMBL" id="JAPZBQ010000004">
    <property type="protein sequence ID" value="KAJ5335468.1"/>
    <property type="molecule type" value="Genomic_DNA"/>
</dbReference>
<dbReference type="PANTHER" id="PTHR44019">
    <property type="entry name" value="WD REPEAT-CONTAINING PROTEIN 55"/>
    <property type="match status" value="1"/>
</dbReference>
<evidence type="ECO:0000259" key="4">
    <source>
        <dbReference type="PROSITE" id="PS50837"/>
    </source>
</evidence>
<keyword evidence="2" id="KW-0677">Repeat</keyword>
<evidence type="ECO:0000256" key="3">
    <source>
        <dbReference type="PROSITE-ProRule" id="PRU00221"/>
    </source>
</evidence>
<evidence type="ECO:0000313" key="5">
    <source>
        <dbReference type="EMBL" id="KAJ5335468.1"/>
    </source>
</evidence>
<feature type="repeat" description="WD" evidence="3">
    <location>
        <begin position="884"/>
        <end position="925"/>
    </location>
</feature>
<dbReference type="InterPro" id="IPR001680">
    <property type="entry name" value="WD40_rpt"/>
</dbReference>
<dbReference type="Gene3D" id="3.40.50.300">
    <property type="entry name" value="P-loop containing nucleotide triphosphate hydrolases"/>
    <property type="match status" value="1"/>
</dbReference>
<dbReference type="Pfam" id="PF24883">
    <property type="entry name" value="NPHP3_N"/>
    <property type="match status" value="1"/>
</dbReference>
<sequence length="1229" mass="136808">TILIVTDLDEKLPALSEAAFDSYIDQCEERCLPGTRTDVLRQIKDWAFSPQERCVFWLNGMAGTGKSTISRTVAEFFSEAKGKADRGNAKRLFPTIARQLTITIPQLLPHIYQAVLDNLDITEKGLQDQFNKLLLQPLLSLGKSDLPLCTAVIVIDALDECEKDEDIRLILQILPQLQKLDTIQIRVFLTSRPELPIHLGFSKLTIQDHKDLILHEIPEEVIKHDISLFFHHRLSEIKDVSLLPDDWPGEKDLNELVVLSIPLFIFAATVCRLLEDPLWDPIESLAEILDHRHDQSSMDRTYLPVLERLLTGWNKTRDETKKTQFVQEFQQVVGSIVILEDPLSVISLSKLLNLQERLIAFKLRPLHSVLRVPSDENLPVRLFHLSFRDFLLNPDTRDKSPFAVDEKAAHYKLAIQCLSMCQNLRKNICQLSSDGARRTEIDPLTIGRFIPPELRYSCRYWIHHLVKCDRLHDALRQSLLFLQGHFLHWVEAMSLLGFASELVGMLGLLQKLISSHHYAELSDFLHDAKRFVQKNSRIADHAPLQLYCSGLIFSPHKSIIRRQFLSEFPNWICQLPQVEEAWSSELQSLEGHSDWINSVVFSPDGALLASGSNDKTIRLWNTATGVLQHTLEGHSDWIKSVAFSPDGALLASGSDDQTIRLWDMSTGGALQKVLEGHSELVDSVAFTPDGMLLVSGSKDGIVKIWDTTTGILQQNLEGHSDWILSVAFSFDGTLLASGARDNTIKIWDTATGALQQTLKGHSDLITSVAFSPNNNAILASSSYDHSIRLWNPLTGVLQQTLEGHPDPILSIAFSPNGVLLASSFRDNTIRLWDTATGALQNIFEGHSSCVGSVTFSPDGALLASGSDDQTIRVWDTLTGALQHPEGRLGSIMCMVFSPDRSMLASGSEDTTVQLWNTATGKLQYTFKDNLDWTYLVVFSPNNALLASSSQDRGILLRETTTGTLQQTFGYSEPSISMVFSPYSVLLASCYRDGTIQLWNTSTGILQQSFEGHSKEINSIVFSTDGVLLASGSSDNTIRLWNTKTGVLQHVFKGHLNIVVSVALSADSILLASGSYDKTVRLWNTATGALQHVFEDHSRLIESVALSADNALLASGTYDKTIRIWETATGTLQKTFDVTLPVTYLRFDQDRSYLMTNLGSLPINSACENHASSPNNRSPKILLEEQWITLNGEISLWLPPGSRPSRATASSNFLALGHPSGRVSILGFRV</sequence>
<dbReference type="PROSITE" id="PS00678">
    <property type="entry name" value="WD_REPEATS_1"/>
    <property type="match status" value="10"/>
</dbReference>
<feature type="repeat" description="WD" evidence="3">
    <location>
        <begin position="716"/>
        <end position="757"/>
    </location>
</feature>
<gene>
    <name evidence="5" type="ORF">N7452_007871</name>
</gene>
<feature type="repeat" description="WD" evidence="3">
    <location>
        <begin position="589"/>
        <end position="630"/>
    </location>
</feature>
<dbReference type="Gene3D" id="2.130.10.10">
    <property type="entry name" value="YVTN repeat-like/Quinoprotein amine dehydrogenase"/>
    <property type="match status" value="4"/>
</dbReference>
<feature type="repeat" description="WD" evidence="3">
    <location>
        <begin position="967"/>
        <end position="1008"/>
    </location>
</feature>
<dbReference type="Pfam" id="PF00400">
    <property type="entry name" value="WD40"/>
    <property type="match status" value="12"/>
</dbReference>
<feature type="repeat" description="WD" evidence="3">
    <location>
        <begin position="758"/>
        <end position="791"/>
    </location>
</feature>
<keyword evidence="1 3" id="KW-0853">WD repeat</keyword>
<dbReference type="GO" id="GO:0035097">
    <property type="term" value="C:histone methyltransferase complex"/>
    <property type="evidence" value="ECO:0007669"/>
    <property type="project" value="UniProtKB-ARBA"/>
</dbReference>
<proteinExistence type="predicted"/>
<feature type="repeat" description="WD" evidence="3">
    <location>
        <begin position="1009"/>
        <end position="1050"/>
    </location>
</feature>
<evidence type="ECO:0000256" key="2">
    <source>
        <dbReference type="ARBA" id="ARBA00022737"/>
    </source>
</evidence>
<dbReference type="PROSITE" id="PS50082">
    <property type="entry name" value="WD_REPEATS_2"/>
    <property type="match status" value="12"/>
</dbReference>
<feature type="repeat" description="WD" evidence="3">
    <location>
        <begin position="843"/>
        <end position="884"/>
    </location>
</feature>
<dbReference type="SUPFAM" id="SSF52540">
    <property type="entry name" value="P-loop containing nucleoside triphosphate hydrolases"/>
    <property type="match status" value="1"/>
</dbReference>
<dbReference type="Proteomes" id="UP001147695">
    <property type="component" value="Unassembled WGS sequence"/>
</dbReference>
<dbReference type="PRINTS" id="PR00320">
    <property type="entry name" value="GPROTEINBRPT"/>
</dbReference>
<feature type="non-terminal residue" evidence="5">
    <location>
        <position position="1"/>
    </location>
</feature>
<dbReference type="InterPro" id="IPR019775">
    <property type="entry name" value="WD40_repeat_CS"/>
</dbReference>
<protein>
    <submittedName>
        <fullName evidence="5">NACHT and WD40 domain protein</fullName>
    </submittedName>
</protein>
<feature type="repeat" description="WD" evidence="3">
    <location>
        <begin position="631"/>
        <end position="672"/>
    </location>
</feature>
<feature type="repeat" description="WD" evidence="3">
    <location>
        <begin position="1051"/>
        <end position="1092"/>
    </location>
</feature>
<comment type="caution">
    <text evidence="5">The sequence shown here is derived from an EMBL/GenBank/DDBJ whole genome shotgun (WGS) entry which is preliminary data.</text>
</comment>
<evidence type="ECO:0000256" key="1">
    <source>
        <dbReference type="ARBA" id="ARBA00022574"/>
    </source>
</evidence>
<dbReference type="InterPro" id="IPR020472">
    <property type="entry name" value="WD40_PAC1"/>
</dbReference>